<gene>
    <name evidence="1" type="ORF">D6S17_28150</name>
</gene>
<sequence length="184" mass="21781">MVQVVSKMIYLMVKMGLPVYFFSERKIIMRLKNILLFFILFTPLICYSKDFSLEYVKYVFLNLDMTSFNNSMRPTHYNKGTTMKEILKTRGINEIKNCKDSKNCIVIHFPEHNNNSTFIDDGWSYYLKLIKNKNGKIFACYTDINGWNTYNVTQPLELKKVKDKFIVTKQYNKSIDGCEYFIKG</sequence>
<dbReference type="EMBL" id="AAHPHN010000103">
    <property type="protein sequence ID" value="EBY8645323.1"/>
    <property type="molecule type" value="Genomic_DNA"/>
</dbReference>
<reference evidence="1" key="1">
    <citation type="submission" date="2018-09" db="EMBL/GenBank/DDBJ databases">
        <authorList>
            <person name="Ashton P.M."/>
            <person name="Dallman T."/>
            <person name="Nair S."/>
            <person name="De Pinna E."/>
            <person name="Peters T."/>
            <person name="Grant K."/>
        </authorList>
    </citation>
    <scope>NUCLEOTIDE SEQUENCE</scope>
    <source>
        <strain evidence="1">140692</strain>
    </source>
</reference>
<dbReference type="AlphaFoldDB" id="A0A5X0ZGE2"/>
<accession>A0A5X0ZGE2</accession>
<evidence type="ECO:0000313" key="1">
    <source>
        <dbReference type="EMBL" id="EBY8645323.1"/>
    </source>
</evidence>
<name>A0A5X0ZGE2_SALEB</name>
<protein>
    <submittedName>
        <fullName evidence="1">Uncharacterized protein</fullName>
    </submittedName>
</protein>
<comment type="caution">
    <text evidence="1">The sequence shown here is derived from an EMBL/GenBank/DDBJ whole genome shotgun (WGS) entry which is preliminary data.</text>
</comment>
<proteinExistence type="predicted"/>
<organism evidence="1">
    <name type="scientific">Salmonella enterica subsp. enterica serovar Java</name>
    <dbReference type="NCBI Taxonomy" id="224729"/>
    <lineage>
        <taxon>Bacteria</taxon>
        <taxon>Pseudomonadati</taxon>
        <taxon>Pseudomonadota</taxon>
        <taxon>Gammaproteobacteria</taxon>
        <taxon>Enterobacterales</taxon>
        <taxon>Enterobacteriaceae</taxon>
        <taxon>Salmonella</taxon>
    </lineage>
</organism>